<organism evidence="1 2">
    <name type="scientific">Rossellomorea marisflavi</name>
    <dbReference type="NCBI Taxonomy" id="189381"/>
    <lineage>
        <taxon>Bacteria</taxon>
        <taxon>Bacillati</taxon>
        <taxon>Bacillota</taxon>
        <taxon>Bacilli</taxon>
        <taxon>Bacillales</taxon>
        <taxon>Bacillaceae</taxon>
        <taxon>Rossellomorea</taxon>
    </lineage>
</organism>
<sequence length="224" mass="25488">MKEKDLTVSRAKEYIKERLKSVSLEKERVELREGAKLVIHIAPMDIFKYPNLNFDIGLDLTNTNKYHVRPFYGQGWNMSSNEKGLFCFSSGCGYVEIATDGIVEILDQCLLSSDALPMGIFEKLIIEGLTNIQRDLKNLDVNGELLISVSLINIKGMRMATESYFGGTAFSDVYSSEDLHLPYVELQTVEENLEKALKPAFDYMWRAFGYKYSHSYTNGTFSKV</sequence>
<dbReference type="RefSeq" id="WP_148984419.1">
    <property type="nucleotide sequence ID" value="NZ_JBNILK010000001.1"/>
</dbReference>
<evidence type="ECO:0000313" key="2">
    <source>
        <dbReference type="Proteomes" id="UP000322997"/>
    </source>
</evidence>
<dbReference type="Proteomes" id="UP000322997">
    <property type="component" value="Unassembled WGS sequence"/>
</dbReference>
<name>A0A5D4RYB4_9BACI</name>
<proteinExistence type="predicted"/>
<evidence type="ECO:0000313" key="1">
    <source>
        <dbReference type="EMBL" id="TYS56385.1"/>
    </source>
</evidence>
<dbReference type="EMBL" id="VTEQ01000001">
    <property type="protein sequence ID" value="TYS56385.1"/>
    <property type="molecule type" value="Genomic_DNA"/>
</dbReference>
<comment type="caution">
    <text evidence="1">The sequence shown here is derived from an EMBL/GenBank/DDBJ whole genome shotgun (WGS) entry which is preliminary data.</text>
</comment>
<gene>
    <name evidence="1" type="ORF">FZC83_02085</name>
</gene>
<dbReference type="AlphaFoldDB" id="A0A5D4RYB4"/>
<accession>A0A5D4RYB4</accession>
<reference evidence="1 2" key="1">
    <citation type="submission" date="2019-08" db="EMBL/GenBank/DDBJ databases">
        <title>Bacillus genomes from the desert of Cuatro Cienegas, Coahuila.</title>
        <authorList>
            <person name="Olmedo-Alvarez G."/>
        </authorList>
    </citation>
    <scope>NUCLEOTIDE SEQUENCE [LARGE SCALE GENOMIC DNA]</scope>
    <source>
        <strain evidence="1 2">CH108_3D</strain>
    </source>
</reference>
<protein>
    <submittedName>
        <fullName evidence="1">Uncharacterized protein</fullName>
    </submittedName>
</protein>